<evidence type="ECO:0000259" key="1">
    <source>
        <dbReference type="Pfam" id="PF04738"/>
    </source>
</evidence>
<proteinExistence type="predicted"/>
<dbReference type="AlphaFoldDB" id="A0A511TEK4"/>
<dbReference type="Pfam" id="PF04738">
    <property type="entry name" value="Lant_dehydr_N"/>
    <property type="match status" value="1"/>
</dbReference>
<dbReference type="STRING" id="1334629.MFUL124B02_22920"/>
<dbReference type="EMBL" id="FOIB01000003">
    <property type="protein sequence ID" value="SET84523.1"/>
    <property type="molecule type" value="Genomic_DNA"/>
</dbReference>
<reference evidence="3 6" key="2">
    <citation type="submission" date="2019-07" db="EMBL/GenBank/DDBJ databases">
        <title>Whole genome shotgun sequence of Myxococcus fulvus NBRC 100333.</title>
        <authorList>
            <person name="Hosoyama A."/>
            <person name="Uohara A."/>
            <person name="Ohji S."/>
            <person name="Ichikawa N."/>
        </authorList>
    </citation>
    <scope>NUCLEOTIDE SEQUENCE [LARGE SCALE GENOMIC DNA]</scope>
    <source>
        <strain evidence="3 6">NBRC 100333</strain>
    </source>
</reference>
<accession>A0A511TEK4</accession>
<sequence length="1102" mass="122338">MGGLTDDAHIHYPETHDTVRHLETSLTADARSPSVRKAPFRHGGFLAIRTPLLPLDVLVEWARGLEAPGARAEELEAALTRDRVLLRQRLREHVEDPLVQEALFIASPSLMDSLSTWLESPESEAGQKVEHTLVRYLARMAGRATPFGLFAGHAVGSLGEPASLRIQGRTGVRRHTRLDMDYVSALVSHVSREPQVRRALHYVPNSSLYRAGGQLRYMESRLSGRERSYHLVAVEPEPHLETTLEKARGGAALATLADALVSTEGVSEEEALEYLESLVQAQLLVSTWAPVVTGPEPLPSLLESARGLPALTTVSERLTQVATTLSDMDSRPPGLPAETYREVARTLETLPVPVELSRLFQVDMFRPAHEVRLPRRVLDEVVRGVTLLQRISPSAGDGTALGRFRQRLLERYEGRPVPLLEALDEESGVGFMTSRGPGAGTGPLLAGFFFPGKGGQDGPRWEPRWTHLLHRLESVRRSGALELVLEESDLQALEARRPSRLPESFGVVGTVLADSPEAVEAGRFRFLLENVHGPSGALYLGRFCHGDAELEAAVRRYLKAEEALRPEALFAEVVHMPEGRVGNILCRPALREHDLVFLGRSGLPEASQLPMTDLWVSVEGHRIVLRSGRNGREVVPRLTNAHNFGARGLGAYRFLGAMQSQDVDALRFDWGPLSDAPFLPRVVHGRLVLSPATWRVRADTLKAWGAARGVARFEAVRRHREEARLPRWVCLSDADNQLPVDLDNVLSVESLVQVVKARPYATLEELLPGPGDVCIEGATGRYSHEVVIPFLRHAPETPLPATRHAVGSSVVRTFPPGSEWLYVKLYGGTGTLDRLLRTTLGEAIRAAVASGASDRWFFIRYHDPEPHVRLRFHGAPRRLDTEVWPLLRDACAQALASGEAWRLQLDTYEREVERYGGPAGMEGCEAAFQADSEAVLALLEAYPGDAGAEARWRLGVKGLDALLDDLGMDLDAKLEVMQRLRRSFGAEFKVERHFEAQLSTRFRKEARALEALLQTSPETEGPWQPGLRALQRRSEAMRPVVEHLRHAESEGRLTGTVETLAESLLHMHVNRLLPADQRAQELILYDFLTRLYRSRRARTMKT</sequence>
<dbReference type="EMBL" id="BJXR01000065">
    <property type="protein sequence ID" value="GEN12596.1"/>
    <property type="molecule type" value="Genomic_DNA"/>
</dbReference>
<name>A0A511TEK4_MYXFU</name>
<dbReference type="Proteomes" id="UP000183760">
    <property type="component" value="Unassembled WGS sequence"/>
</dbReference>
<dbReference type="Pfam" id="PF14028">
    <property type="entry name" value="Lant_dehydr_C"/>
    <property type="match status" value="1"/>
</dbReference>
<evidence type="ECO:0000313" key="3">
    <source>
        <dbReference type="EMBL" id="GEN12596.1"/>
    </source>
</evidence>
<evidence type="ECO:0000259" key="2">
    <source>
        <dbReference type="Pfam" id="PF14028"/>
    </source>
</evidence>
<comment type="caution">
    <text evidence="3">The sequence shown here is derived from an EMBL/GenBank/DDBJ whole genome shotgun (WGS) entry which is preliminary data.</text>
</comment>
<keyword evidence="5" id="KW-1185">Reference proteome</keyword>
<evidence type="ECO:0000313" key="6">
    <source>
        <dbReference type="Proteomes" id="UP000321514"/>
    </source>
</evidence>
<dbReference type="NCBIfam" id="TIGR03891">
    <property type="entry name" value="thiopep_ocin"/>
    <property type="match status" value="1"/>
</dbReference>
<organism evidence="3 6">
    <name type="scientific">Myxococcus fulvus</name>
    <dbReference type="NCBI Taxonomy" id="33"/>
    <lineage>
        <taxon>Bacteria</taxon>
        <taxon>Pseudomonadati</taxon>
        <taxon>Myxococcota</taxon>
        <taxon>Myxococcia</taxon>
        <taxon>Myxococcales</taxon>
        <taxon>Cystobacterineae</taxon>
        <taxon>Myxococcaceae</taxon>
        <taxon>Myxococcus</taxon>
    </lineage>
</organism>
<dbReference type="InterPro" id="IPR006827">
    <property type="entry name" value="Lant_deHydtase_N"/>
</dbReference>
<evidence type="ECO:0000313" key="4">
    <source>
        <dbReference type="EMBL" id="SET84523.1"/>
    </source>
</evidence>
<dbReference type="OrthoDB" id="1273722at2"/>
<feature type="domain" description="Thiopeptide-type bacteriocin biosynthesis" evidence="2">
    <location>
        <begin position="820"/>
        <end position="1092"/>
    </location>
</feature>
<evidence type="ECO:0000313" key="5">
    <source>
        <dbReference type="Proteomes" id="UP000183760"/>
    </source>
</evidence>
<reference evidence="4 5" key="1">
    <citation type="submission" date="2016-10" db="EMBL/GenBank/DDBJ databases">
        <authorList>
            <person name="Varghese N."/>
            <person name="Submissions S."/>
        </authorList>
    </citation>
    <scope>NUCLEOTIDE SEQUENCE [LARGE SCALE GENOMIC DNA]</scope>
    <source>
        <strain evidence="4 5">DSM 16525</strain>
    </source>
</reference>
<dbReference type="InterPro" id="IPR023809">
    <property type="entry name" value="Thiopep_bacteriocin_synth_dom"/>
</dbReference>
<dbReference type="Proteomes" id="UP000321514">
    <property type="component" value="Unassembled WGS sequence"/>
</dbReference>
<gene>
    <name evidence="3" type="ORF">MFU01_76330</name>
    <name evidence="4" type="ORF">SAMN05443572_103472</name>
</gene>
<protein>
    <submittedName>
        <fullName evidence="3">Lantibiotic dehydratase</fullName>
    </submittedName>
    <submittedName>
        <fullName evidence="4">Thiopeptide-type bacteriocin biosynthesis domain-containing protein</fullName>
    </submittedName>
</protein>
<feature type="domain" description="Lantibiotic dehydratase N-terminal" evidence="1">
    <location>
        <begin position="95"/>
        <end position="751"/>
    </location>
</feature>